<feature type="domain" description="Bacterial Ig" evidence="4">
    <location>
        <begin position="574"/>
        <end position="646"/>
    </location>
</feature>
<proteinExistence type="predicted"/>
<comment type="caution">
    <text evidence="5">The sequence shown here is derived from an EMBL/GenBank/DDBJ whole genome shotgun (WGS) entry which is preliminary data.</text>
</comment>
<feature type="domain" description="MucBP" evidence="3">
    <location>
        <begin position="506"/>
        <end position="568"/>
    </location>
</feature>
<evidence type="ECO:0000259" key="3">
    <source>
        <dbReference type="Pfam" id="PF06458"/>
    </source>
</evidence>
<dbReference type="Gene3D" id="2.60.40.10">
    <property type="entry name" value="Immunoglobulins"/>
    <property type="match status" value="1"/>
</dbReference>
<dbReference type="Proteomes" id="UP000013866">
    <property type="component" value="Unassembled WGS sequence"/>
</dbReference>
<gene>
    <name evidence="5" type="ORF">UAO_00682</name>
</gene>
<evidence type="ECO:0000313" key="6">
    <source>
        <dbReference type="Proteomes" id="UP000013866"/>
    </source>
</evidence>
<evidence type="ECO:0000313" key="5">
    <source>
        <dbReference type="EMBL" id="EOH92011.1"/>
    </source>
</evidence>
<feature type="chain" id="PRO_5047240613" description="MucBP domain-containing protein" evidence="2">
    <location>
        <begin position="26"/>
        <end position="930"/>
    </location>
</feature>
<dbReference type="InterPro" id="IPR046746">
    <property type="entry name" value="Big_15"/>
</dbReference>
<keyword evidence="2" id="KW-0732">Signal</keyword>
<feature type="signal peptide" evidence="2">
    <location>
        <begin position="1"/>
        <end position="25"/>
    </location>
</feature>
<feature type="domain" description="Bacterial Ig" evidence="4">
    <location>
        <begin position="755"/>
        <end position="828"/>
    </location>
</feature>
<dbReference type="EMBL" id="AJAN01000018">
    <property type="protein sequence ID" value="EOH92011.1"/>
    <property type="molecule type" value="Genomic_DNA"/>
</dbReference>
<dbReference type="Pfam" id="PF06458">
    <property type="entry name" value="MucBP"/>
    <property type="match status" value="4"/>
</dbReference>
<dbReference type="Pfam" id="PF20622">
    <property type="entry name" value="Big_15"/>
    <property type="match status" value="2"/>
</dbReference>
<accession>A0ABP2UT68</accession>
<organism evidence="5 6">
    <name type="scientific">Enterococcus villorum ATCC 700913</name>
    <dbReference type="NCBI Taxonomy" id="1158604"/>
    <lineage>
        <taxon>Bacteria</taxon>
        <taxon>Bacillati</taxon>
        <taxon>Bacillota</taxon>
        <taxon>Bacilli</taxon>
        <taxon>Lactobacillales</taxon>
        <taxon>Enterococcaceae</taxon>
        <taxon>Enterococcus</taxon>
    </lineage>
</organism>
<evidence type="ECO:0000259" key="4">
    <source>
        <dbReference type="Pfam" id="PF20622"/>
    </source>
</evidence>
<protein>
    <recommendedName>
        <fullName evidence="7">MucBP domain-containing protein</fullName>
    </recommendedName>
</protein>
<feature type="domain" description="MucBP" evidence="3">
    <location>
        <begin position="438"/>
        <end position="500"/>
    </location>
</feature>
<name>A0ABP2UT68_9ENTE</name>
<feature type="domain" description="MucBP" evidence="3">
    <location>
        <begin position="369"/>
        <end position="432"/>
    </location>
</feature>
<feature type="domain" description="MucBP" evidence="3">
    <location>
        <begin position="214"/>
        <end position="276"/>
    </location>
</feature>
<dbReference type="InterPro" id="IPR009459">
    <property type="entry name" value="MucBP_dom"/>
</dbReference>
<evidence type="ECO:0000256" key="2">
    <source>
        <dbReference type="SAM" id="SignalP"/>
    </source>
</evidence>
<evidence type="ECO:0000256" key="1">
    <source>
        <dbReference type="ARBA" id="ARBA00022737"/>
    </source>
</evidence>
<dbReference type="RefSeq" id="WP_010750683.1">
    <property type="nucleotide sequence ID" value="NZ_KB946284.1"/>
</dbReference>
<reference evidence="5 6" key="1">
    <citation type="submission" date="2013-02" db="EMBL/GenBank/DDBJ databases">
        <title>The Genome Sequence of Enterococcus villorum ATCC_700913.</title>
        <authorList>
            <consortium name="The Broad Institute Genome Sequencing Platform"/>
            <consortium name="The Broad Institute Genome Sequencing Center for Infectious Disease"/>
            <person name="Earl A.M."/>
            <person name="Gilmore M.S."/>
            <person name="Lebreton F."/>
            <person name="Walker B."/>
            <person name="Young S.K."/>
            <person name="Zeng Q."/>
            <person name="Gargeya S."/>
            <person name="Fitzgerald M."/>
            <person name="Haas B."/>
            <person name="Abouelleil A."/>
            <person name="Alvarado L."/>
            <person name="Arachchi H.M."/>
            <person name="Berlin A.M."/>
            <person name="Chapman S.B."/>
            <person name="Dewar J."/>
            <person name="Goldberg J."/>
            <person name="Griggs A."/>
            <person name="Gujja S."/>
            <person name="Hansen M."/>
            <person name="Howarth C."/>
            <person name="Imamovic A."/>
            <person name="Larimer J."/>
            <person name="McCowan C."/>
            <person name="Murphy C."/>
            <person name="Neiman D."/>
            <person name="Pearson M."/>
            <person name="Priest M."/>
            <person name="Roberts A."/>
            <person name="Saif S."/>
            <person name="Shea T."/>
            <person name="Sisk P."/>
            <person name="Sykes S."/>
            <person name="Wortman J."/>
            <person name="Nusbaum C."/>
            <person name="Birren B."/>
        </authorList>
    </citation>
    <scope>NUCLEOTIDE SEQUENCE [LARGE SCALE GENOMIC DNA]</scope>
    <source>
        <strain evidence="5 6">ATCC 700913</strain>
    </source>
</reference>
<evidence type="ECO:0008006" key="7">
    <source>
        <dbReference type="Google" id="ProtNLM"/>
    </source>
</evidence>
<dbReference type="Gene3D" id="3.10.20.320">
    <property type="entry name" value="Putative peptidoglycan bound protein (lpxtg motif)"/>
    <property type="match status" value="4"/>
</dbReference>
<sequence length="930" mass="101791">MSKKKLTRKRKKQLLAMFMATGMMAQSLISTGMVLAEETTNTQAVVATDTKETEAWDVPLTAIGQPSTEKPSAALTNSVISKEIKMSFDGRSMTFKNGKGSFGQEGYSTLRLYVSNSIPNKKVQIYTSSGDYMGYGKEVPADAEKIDSTAIRDLSDNSAIFTLNETQLQTINSYKYIYLGQDRDNFASSSIPSYLGQQANVSDLYINAPMTPAPVYVHYLSDAGEYLEPIQTLEGKIGESYTTEAKEFEGYTLSKAPENPSGIFSETEQHIVYVYTKAKEVNYIHAEDGEVEYGSEWNNAAALKAANVVAIDANGNDVTDKAIFMNLDNNPVDTKKPGKYRIKFLVRSVDNLVSEDVTITVKEPEIIGDVTVNYVDEEGNKVAESEVLKGEKYGETYETAPKEIAGYQVKEIPENANGTFNGEPQTVTYVYEKAEAAPVTVKYVDKDGKELVATETLNGTIGDSYETQAKEIDGYVLKETPENAKGTFGTDPQTVTYVYEKAEAAPVTVEYVDTDGKELVDAETLNGTIGDSYETQAKEIDGYVLKETPENAKGIFSDKAQTVTYVYEADVDHKLTANKFTIGKDTYVTGTAGADIGYVDLYINGVFAKRAQVNADGSYKVYGTGIQNKADDVKVVALDADKKPIEPEVSSPVELEILGEENEFKLQTNDYTFGDVYVTGTYDNDKADRVKLLIDGKVVKQNIIGASDSDQFSLNVAGYITGIDDHLYEIAEYNGNNIIRRTTINVKEKEEVNYTITANDYTVGEQAITGSWNGDKNSTHVALKVDGQIVKLAEVNSDGTYSLSANGFVTSPDQDVEVVLYNKATKQIFSSITPKITMGVTAEVFTIGEDNNIIGTFDSRETTDVDTIRLLEDGVAVKLVKYSALAEADQSPTTAYTLAAKAVITDKTKTYKIQHLKDGKLHSSTTLSVK</sequence>
<keyword evidence="1" id="KW-0677">Repeat</keyword>
<dbReference type="InterPro" id="IPR013783">
    <property type="entry name" value="Ig-like_fold"/>
</dbReference>
<keyword evidence="6" id="KW-1185">Reference proteome</keyword>